<accession>A0A3M7PAX4</accession>
<gene>
    <name evidence="1" type="ORF">BpHYR1_004563</name>
</gene>
<evidence type="ECO:0000313" key="1">
    <source>
        <dbReference type="EMBL" id="RMZ95867.1"/>
    </source>
</evidence>
<evidence type="ECO:0000313" key="2">
    <source>
        <dbReference type="Proteomes" id="UP000276133"/>
    </source>
</evidence>
<dbReference type="Proteomes" id="UP000276133">
    <property type="component" value="Unassembled WGS sequence"/>
</dbReference>
<name>A0A3M7PAX4_BRAPC</name>
<dbReference type="AlphaFoldDB" id="A0A3M7PAX4"/>
<sequence length="76" mass="8990">MLISDIKWVTKLARENVFYVNYKRLEISFNLDCMQIVLDCERFLCNHSVKNFAQTTNMLINVLKPTKPTFTLHIHS</sequence>
<reference evidence="1 2" key="1">
    <citation type="journal article" date="2018" name="Sci. Rep.">
        <title>Genomic signatures of local adaptation to the degree of environmental predictability in rotifers.</title>
        <authorList>
            <person name="Franch-Gras L."/>
            <person name="Hahn C."/>
            <person name="Garcia-Roger E.M."/>
            <person name="Carmona M.J."/>
            <person name="Serra M."/>
            <person name="Gomez A."/>
        </authorList>
    </citation>
    <scope>NUCLEOTIDE SEQUENCE [LARGE SCALE GENOMIC DNA]</scope>
    <source>
        <strain evidence="1">HYR1</strain>
    </source>
</reference>
<comment type="caution">
    <text evidence="1">The sequence shown here is derived from an EMBL/GenBank/DDBJ whole genome shotgun (WGS) entry which is preliminary data.</text>
</comment>
<dbReference type="EMBL" id="REGN01012328">
    <property type="protein sequence ID" value="RMZ95867.1"/>
    <property type="molecule type" value="Genomic_DNA"/>
</dbReference>
<proteinExistence type="predicted"/>
<keyword evidence="2" id="KW-1185">Reference proteome</keyword>
<protein>
    <submittedName>
        <fullName evidence="1">Uncharacterized protein</fullName>
    </submittedName>
</protein>
<organism evidence="1 2">
    <name type="scientific">Brachionus plicatilis</name>
    <name type="common">Marine rotifer</name>
    <name type="synonym">Brachionus muelleri</name>
    <dbReference type="NCBI Taxonomy" id="10195"/>
    <lineage>
        <taxon>Eukaryota</taxon>
        <taxon>Metazoa</taxon>
        <taxon>Spiralia</taxon>
        <taxon>Gnathifera</taxon>
        <taxon>Rotifera</taxon>
        <taxon>Eurotatoria</taxon>
        <taxon>Monogononta</taxon>
        <taxon>Pseudotrocha</taxon>
        <taxon>Ploima</taxon>
        <taxon>Brachionidae</taxon>
        <taxon>Brachionus</taxon>
    </lineage>
</organism>